<name>A0A645IIW8_9ZZZZ</name>
<accession>A0A645IIW8</accession>
<sequence>MILNWTYGMEMHLDVAAKTFTGIEDSQLLEMPLTLLPVAVFLRTSAGGNAELRGYYRTDQDAEFTMRVSTGGESAGTQMYAALDNALLLSCSGGAPSQPASVECTILGVKQ</sequence>
<gene>
    <name evidence="1" type="ORF">SDC9_198576</name>
</gene>
<organism evidence="1">
    <name type="scientific">bioreactor metagenome</name>
    <dbReference type="NCBI Taxonomy" id="1076179"/>
    <lineage>
        <taxon>unclassified sequences</taxon>
        <taxon>metagenomes</taxon>
        <taxon>ecological metagenomes</taxon>
    </lineage>
</organism>
<comment type="caution">
    <text evidence="1">The sequence shown here is derived from an EMBL/GenBank/DDBJ whole genome shotgun (WGS) entry which is preliminary data.</text>
</comment>
<evidence type="ECO:0000313" key="1">
    <source>
        <dbReference type="EMBL" id="MPN50936.1"/>
    </source>
</evidence>
<protein>
    <submittedName>
        <fullName evidence="1">Uncharacterized protein</fullName>
    </submittedName>
</protein>
<reference evidence="1" key="1">
    <citation type="submission" date="2019-08" db="EMBL/GenBank/DDBJ databases">
        <authorList>
            <person name="Kucharzyk K."/>
            <person name="Murdoch R.W."/>
            <person name="Higgins S."/>
            <person name="Loffler F."/>
        </authorList>
    </citation>
    <scope>NUCLEOTIDE SEQUENCE</scope>
</reference>
<dbReference type="AlphaFoldDB" id="A0A645IIW8"/>
<proteinExistence type="predicted"/>
<dbReference type="EMBL" id="VSSQ01115547">
    <property type="protein sequence ID" value="MPN50936.1"/>
    <property type="molecule type" value="Genomic_DNA"/>
</dbReference>